<feature type="transmembrane region" description="Helical" evidence="1">
    <location>
        <begin position="723"/>
        <end position="744"/>
    </location>
</feature>
<keyword evidence="1" id="KW-0472">Membrane</keyword>
<reference evidence="3 4" key="1">
    <citation type="journal article" date="2022" name="Front. Microbiol.">
        <title>High genomic differentiation and limited gene flow indicate recent cryptic speciation within the genus Laspinema (cyanobacteria).</title>
        <authorList>
            <person name="Stanojkovic A."/>
            <person name="Skoupy S."/>
            <person name="Skaloud P."/>
            <person name="Dvorak P."/>
        </authorList>
    </citation>
    <scope>NUCLEOTIDE SEQUENCE [LARGE SCALE GENOMIC DNA]</scope>
    <source>
        <strain evidence="3 4">D2a</strain>
    </source>
</reference>
<name>A0ABT2MXD2_9CYAN</name>
<feature type="transmembrane region" description="Helical" evidence="1">
    <location>
        <begin position="750"/>
        <end position="769"/>
    </location>
</feature>
<dbReference type="SMART" id="SM01080">
    <property type="entry name" value="CHASE2"/>
    <property type="match status" value="1"/>
</dbReference>
<keyword evidence="1" id="KW-0812">Transmembrane</keyword>
<dbReference type="EMBL" id="JAMXFF010000044">
    <property type="protein sequence ID" value="MCT7969182.1"/>
    <property type="molecule type" value="Genomic_DNA"/>
</dbReference>
<proteinExistence type="predicted"/>
<evidence type="ECO:0000256" key="1">
    <source>
        <dbReference type="SAM" id="Phobius"/>
    </source>
</evidence>
<protein>
    <submittedName>
        <fullName evidence="3">CHASE2 domain-containing protein</fullName>
    </submittedName>
</protein>
<evidence type="ECO:0000313" key="3">
    <source>
        <dbReference type="EMBL" id="MCT7969182.1"/>
    </source>
</evidence>
<dbReference type="InterPro" id="IPR024983">
    <property type="entry name" value="CHAT_dom"/>
</dbReference>
<feature type="domain" description="CHASE2" evidence="2">
    <location>
        <begin position="400"/>
        <end position="715"/>
    </location>
</feature>
<accession>A0ABT2MXD2</accession>
<sequence length="774" mass="88542">MAKLVKLSLEGDLTSGYEVELIQISEEERDGKVIIEGIGGKLPPAAEIYECYQTWQQNYEQLDRIYRGGEFRFLGVETNSNVSLAKCQQLSQTLEQKINDWLDAPGFRAIADNILTYLNPEEDIRFLIKTSDYKLWQIPWSAWIFFETHPNAEVVFSSFDAKYGEKPIKVTPRKNVKILSVFGSDDNINTKPDREQIERLKSVGAEPTLIVKPSVDHLRNLLWDKSWDIFFFAGHGDRDKNSQKGKIYLNSTESLTPSEFKNTLKSAIVDRNLKIVLLNSCLGLEFAYELVVEFKIPVVIAMREQIPDDAAQKFLEYYLLEYADNNRPLYVAVRRAKERIAEEFQNKYPGLNWLPVVCQNPAHIPLKWGDLYNKISLKQATVTSLVCTFIVVLARILGLFQSSELAAYDFFLRSRPAEAPDERILLITIDDDDIDYQYEEKNFTNRFSLAEEAFNQINQKIIPYQPIIVGLDIYQEQSFTNNELSETIETLIKQKRMIGVCRIGDSQEVPSLRINETFAQPQSIGFTDVPFDPDNLIRRQLFGAPSTDKCPTSFSLNLRVALRYLEIVLNQSSVMKTLSDGQREIQGIFFRKLEFNAGGYQLPSNRVNGYQVLLNYRNADFNKISLRDLLEGVYDLELPNLIHNRIILIGATELDSHGTPFRNNLNKNMAGVEIQAHQISQIISAVLDGRPLFWWWSEWQEIVWIGSWSLIGGLLVWKVRSPLSLGLSSITAIYILGGVCWVLFLQGGWIPLIPSAFALILTTGTLVFYRNYPI</sequence>
<keyword evidence="1" id="KW-1133">Transmembrane helix</keyword>
<dbReference type="InterPro" id="IPR007890">
    <property type="entry name" value="CHASE2"/>
</dbReference>
<comment type="caution">
    <text evidence="3">The sequence shown here is derived from an EMBL/GenBank/DDBJ whole genome shotgun (WGS) entry which is preliminary data.</text>
</comment>
<gene>
    <name evidence="3" type="ORF">NG799_22970</name>
</gene>
<dbReference type="Pfam" id="PF05226">
    <property type="entry name" value="CHASE2"/>
    <property type="match status" value="1"/>
</dbReference>
<dbReference type="Proteomes" id="UP001525890">
    <property type="component" value="Unassembled WGS sequence"/>
</dbReference>
<dbReference type="RefSeq" id="WP_368008655.1">
    <property type="nucleotide sequence ID" value="NZ_JAMXFF010000044.1"/>
</dbReference>
<evidence type="ECO:0000313" key="4">
    <source>
        <dbReference type="Proteomes" id="UP001525890"/>
    </source>
</evidence>
<feature type="transmembrane region" description="Helical" evidence="1">
    <location>
        <begin position="693"/>
        <end position="716"/>
    </location>
</feature>
<evidence type="ECO:0000259" key="2">
    <source>
        <dbReference type="SMART" id="SM01080"/>
    </source>
</evidence>
<organism evidence="3 4">
    <name type="scientific">Laspinema palackyanum D2a</name>
    <dbReference type="NCBI Taxonomy" id="2953684"/>
    <lineage>
        <taxon>Bacteria</taxon>
        <taxon>Bacillati</taxon>
        <taxon>Cyanobacteriota</taxon>
        <taxon>Cyanophyceae</taxon>
        <taxon>Oscillatoriophycideae</taxon>
        <taxon>Oscillatoriales</taxon>
        <taxon>Laspinemataceae</taxon>
        <taxon>Laspinema</taxon>
        <taxon>Laspinema palackyanum</taxon>
    </lineage>
</organism>
<dbReference type="Pfam" id="PF12770">
    <property type="entry name" value="CHAT"/>
    <property type="match status" value="1"/>
</dbReference>
<keyword evidence="4" id="KW-1185">Reference proteome</keyword>